<dbReference type="EMBL" id="OV121137">
    <property type="protein sequence ID" value="CAH0558636.1"/>
    <property type="molecule type" value="Genomic_DNA"/>
</dbReference>
<accession>A0A9P0BAK3</accession>
<protein>
    <submittedName>
        <fullName evidence="2">Uncharacterized protein</fullName>
    </submittedName>
</protein>
<evidence type="ECO:0000313" key="2">
    <source>
        <dbReference type="EMBL" id="CAH0558636.1"/>
    </source>
</evidence>
<dbReference type="AlphaFoldDB" id="A0A9P0BAK3"/>
<dbReference type="OrthoDB" id="6779752at2759"/>
<gene>
    <name evidence="2" type="ORF">MELIAE_LOCUS8914</name>
</gene>
<organism evidence="2 3">
    <name type="scientific">Brassicogethes aeneus</name>
    <name type="common">Rape pollen beetle</name>
    <name type="synonym">Meligethes aeneus</name>
    <dbReference type="NCBI Taxonomy" id="1431903"/>
    <lineage>
        <taxon>Eukaryota</taxon>
        <taxon>Metazoa</taxon>
        <taxon>Ecdysozoa</taxon>
        <taxon>Arthropoda</taxon>
        <taxon>Hexapoda</taxon>
        <taxon>Insecta</taxon>
        <taxon>Pterygota</taxon>
        <taxon>Neoptera</taxon>
        <taxon>Endopterygota</taxon>
        <taxon>Coleoptera</taxon>
        <taxon>Polyphaga</taxon>
        <taxon>Cucujiformia</taxon>
        <taxon>Nitidulidae</taxon>
        <taxon>Meligethinae</taxon>
        <taxon>Brassicogethes</taxon>
    </lineage>
</organism>
<keyword evidence="3" id="KW-1185">Reference proteome</keyword>
<name>A0A9P0BAK3_BRAAE</name>
<dbReference type="Proteomes" id="UP001154078">
    <property type="component" value="Chromosome 6"/>
</dbReference>
<reference evidence="2" key="1">
    <citation type="submission" date="2021-12" db="EMBL/GenBank/DDBJ databases">
        <authorList>
            <person name="King R."/>
        </authorList>
    </citation>
    <scope>NUCLEOTIDE SEQUENCE</scope>
</reference>
<proteinExistence type="predicted"/>
<feature type="region of interest" description="Disordered" evidence="1">
    <location>
        <begin position="206"/>
        <end position="225"/>
    </location>
</feature>
<evidence type="ECO:0000313" key="3">
    <source>
        <dbReference type="Proteomes" id="UP001154078"/>
    </source>
</evidence>
<evidence type="ECO:0000256" key="1">
    <source>
        <dbReference type="SAM" id="MobiDB-lite"/>
    </source>
</evidence>
<sequence length="225" mass="25915">MLIDADTQTENKVEPENGKIRIEKIDSWEAFTEVTDQMWEEYQYSNTEIKIGNPLETEDTITKVVMIEPTDPKLERGIQKIYAERYPELISDSKSDIVEQRIYTRTGNTEKETRKKIIKASITGTENDLWDNILKIKQEITNEKRVAMHTLKGIETERLRKIVECVFHGTDTQVHIFKQGGKSNSSGKQRTTYALVLENAGKSYVARETKKRPPSCTGTARWEEA</sequence>